<name>F3QJC6_9BURK</name>
<keyword evidence="1" id="KW-1133">Transmembrane helix</keyword>
<accession>F3QJC6</accession>
<dbReference type="Proteomes" id="UP000005156">
    <property type="component" value="Unassembled WGS sequence"/>
</dbReference>
<feature type="transmembrane region" description="Helical" evidence="1">
    <location>
        <begin position="12"/>
        <end position="38"/>
    </location>
</feature>
<dbReference type="EMBL" id="AFBP01000022">
    <property type="protein sequence ID" value="EGG55774.1"/>
    <property type="molecule type" value="Genomic_DNA"/>
</dbReference>
<evidence type="ECO:0000313" key="2">
    <source>
        <dbReference type="EMBL" id="EGG55774.1"/>
    </source>
</evidence>
<sequence>MELLDRYPKWSFFLRWGFSIIAMMCMTVISFAFAYSLIK</sequence>
<keyword evidence="1" id="KW-0472">Membrane</keyword>
<dbReference type="HOGENOM" id="CLU_3314002_0_0_4"/>
<keyword evidence="1" id="KW-0812">Transmembrane</keyword>
<evidence type="ECO:0000313" key="3">
    <source>
        <dbReference type="Proteomes" id="UP000005156"/>
    </source>
</evidence>
<keyword evidence="3" id="KW-1185">Reference proteome</keyword>
<dbReference type="AlphaFoldDB" id="F3QJC6"/>
<comment type="caution">
    <text evidence="2">The sequence shown here is derived from an EMBL/GenBank/DDBJ whole genome shotgun (WGS) entry which is preliminary data.</text>
</comment>
<gene>
    <name evidence="2" type="ORF">HMPREF9439_01027</name>
</gene>
<protein>
    <submittedName>
        <fullName evidence="2">Uncharacterized protein</fullName>
    </submittedName>
</protein>
<proteinExistence type="predicted"/>
<organism evidence="2 3">
    <name type="scientific">Parasutterella excrementihominis YIT 11859</name>
    <dbReference type="NCBI Taxonomy" id="762966"/>
    <lineage>
        <taxon>Bacteria</taxon>
        <taxon>Pseudomonadati</taxon>
        <taxon>Pseudomonadota</taxon>
        <taxon>Betaproteobacteria</taxon>
        <taxon>Burkholderiales</taxon>
        <taxon>Sutterellaceae</taxon>
        <taxon>Parasutterella</taxon>
    </lineage>
</organism>
<reference evidence="2 3" key="1">
    <citation type="submission" date="2011-02" db="EMBL/GenBank/DDBJ databases">
        <authorList>
            <person name="Weinstock G."/>
            <person name="Sodergren E."/>
            <person name="Clifton S."/>
            <person name="Fulton L."/>
            <person name="Fulton B."/>
            <person name="Courtney L."/>
            <person name="Fronick C."/>
            <person name="Harrison M."/>
            <person name="Strong C."/>
            <person name="Farmer C."/>
            <person name="Delahaunty K."/>
            <person name="Markovic C."/>
            <person name="Hall O."/>
            <person name="Minx P."/>
            <person name="Tomlinson C."/>
            <person name="Mitreva M."/>
            <person name="Hou S."/>
            <person name="Chen J."/>
            <person name="Wollam A."/>
            <person name="Pepin K.H."/>
            <person name="Johnson M."/>
            <person name="Bhonagiri V."/>
            <person name="Zhang X."/>
            <person name="Suruliraj S."/>
            <person name="Warren W."/>
            <person name="Chinwalla A."/>
            <person name="Mardis E.R."/>
            <person name="Wilson R.K."/>
        </authorList>
    </citation>
    <scope>NUCLEOTIDE SEQUENCE [LARGE SCALE GENOMIC DNA]</scope>
    <source>
        <strain evidence="2 3">YIT 11859</strain>
    </source>
</reference>
<evidence type="ECO:0000256" key="1">
    <source>
        <dbReference type="SAM" id="Phobius"/>
    </source>
</evidence>